<feature type="domain" description="Nephrocystin 3-like N-terminal" evidence="3">
    <location>
        <begin position="28"/>
        <end position="197"/>
    </location>
</feature>
<feature type="non-terminal residue" evidence="4">
    <location>
        <position position="1"/>
    </location>
</feature>
<evidence type="ECO:0000259" key="3">
    <source>
        <dbReference type="Pfam" id="PF24883"/>
    </source>
</evidence>
<dbReference type="Pfam" id="PF00400">
    <property type="entry name" value="WD40"/>
    <property type="match status" value="2"/>
</dbReference>
<keyword evidence="1" id="KW-0677">Repeat</keyword>
<dbReference type="InterPro" id="IPR015943">
    <property type="entry name" value="WD40/YVTN_repeat-like_dom_sf"/>
</dbReference>
<dbReference type="AlphaFoldDB" id="A0A2V5IFE3"/>
<dbReference type="SUPFAM" id="SSF52540">
    <property type="entry name" value="P-loop containing nucleoside triphosphate hydrolases"/>
    <property type="match status" value="1"/>
</dbReference>
<sequence length="1000" mass="112242">LPIAEGAAYDAHENEQLGCLPGTRAEILDTIQEWAKSAPRECIFWLNGGAGTGKSSIAFEAARILDEAKLLGASFFFKRAGGDRGNAKRLFPTLAQQLAQKVPRLQPLVARAVEENPEIGKKALREQWNHLVLQPVLGLEPYPKAEPDTPAPIVIVIDALDECDSEMHRDDVRTILQLLPQVQRQESIPIRFLVMSRPEHSIQLVFNRLNCPLRIFNLNNVRPEQIDRDISIFLEHALTDIRDRNQLSSSWPGDEVLQKIVQRTRPLFIAAVTLCRFIADPTWNPEDRLEEVLSDQNEHVSKMAEVYLPVLKRLLQGKSISETQTLVRDFRDITGAIMLLAEPLPCDALAELLGININKVRTQLSRLYSVLDCRDLSQPVKFLHISFRDYVLGRETKETQSSQQFWIDKKEVHQYLAMQCLRVMDMSLHKNICRLSADSIRRSNLDSTWIDDYLPLQLRYACRCWTYHLSRSHSPILLVEKAFSFLQVHFLHWIEALSLQGLVYEVVGMLDALQFFLTNGQHPPIQEFLDDARRFVLRNARLADCAPLQIYSSGLMFLPRNSIIRRRFFRGLASGIQISGIEDSWGAHVLTIEHDHLSIIIAIAISRDGKILASATSRDEICIWDTATGRPQHFFEVPGHITSLEISPNNRTLACGHVEGYISTWILETGDSFRVFDGWSGSITRMAFSADGLLLASLSGRDCIEVWNLATGDRRILLSSGYEDHYIAFSPTGVLLVACSYRRDIDLWDPATGKHLSRVKFGSHGCSPRGFSPDGKLMAVEEQGRIGILDLEKKVLCGSLPQYSRPPQDVVFLSGEILAALFNGNTIMLFNAQSGCTQVIKHDSVSDLLCTALSTDGKSFVSCSKSLINLWDLTTAPSSQQAPGEILKDREPIKPDSQDLHCLVFSPDGKWIASSSRNGVNLWNGATGGHHYRRTLRDFAERRSTCLSFSPGGELLAVHLADHLFIVWNLSSPEPQHIAHKHGWSKGRADLSIAFAPDGR</sequence>
<dbReference type="Gene3D" id="3.40.50.300">
    <property type="entry name" value="P-loop containing nucleotide triphosphate hydrolases"/>
    <property type="match status" value="1"/>
</dbReference>
<protein>
    <submittedName>
        <fullName evidence="4">WD40 repeat-like protein</fullName>
    </submittedName>
</protein>
<dbReference type="EMBL" id="KZ825469">
    <property type="protein sequence ID" value="PYI35418.1"/>
    <property type="molecule type" value="Genomic_DNA"/>
</dbReference>
<keyword evidence="2" id="KW-0853">WD repeat</keyword>
<evidence type="ECO:0000313" key="5">
    <source>
        <dbReference type="Proteomes" id="UP000248817"/>
    </source>
</evidence>
<proteinExistence type="predicted"/>
<dbReference type="Pfam" id="PF24883">
    <property type="entry name" value="NPHP3_N"/>
    <property type="match status" value="1"/>
</dbReference>
<reference evidence="4 5" key="1">
    <citation type="submission" date="2018-02" db="EMBL/GenBank/DDBJ databases">
        <title>The genomes of Aspergillus section Nigri reveals drivers in fungal speciation.</title>
        <authorList>
            <consortium name="DOE Joint Genome Institute"/>
            <person name="Vesth T.C."/>
            <person name="Nybo J."/>
            <person name="Theobald S."/>
            <person name="Brandl J."/>
            <person name="Frisvad J.C."/>
            <person name="Nielsen K.F."/>
            <person name="Lyhne E.K."/>
            <person name="Kogle M.E."/>
            <person name="Kuo A."/>
            <person name="Riley R."/>
            <person name="Clum A."/>
            <person name="Nolan M."/>
            <person name="Lipzen A."/>
            <person name="Salamov A."/>
            <person name="Henrissat B."/>
            <person name="Wiebenga A."/>
            <person name="De vries R.P."/>
            <person name="Grigoriev I.V."/>
            <person name="Mortensen U.H."/>
            <person name="Andersen M.R."/>
            <person name="Baker S.E."/>
        </authorList>
    </citation>
    <scope>NUCLEOTIDE SEQUENCE [LARGE SCALE GENOMIC DNA]</scope>
    <source>
        <strain evidence="4 5">CBS 114.80</strain>
    </source>
</reference>
<dbReference type="SUPFAM" id="SSF69322">
    <property type="entry name" value="Tricorn protease domain 2"/>
    <property type="match status" value="1"/>
</dbReference>
<dbReference type="InterPro" id="IPR027417">
    <property type="entry name" value="P-loop_NTPase"/>
</dbReference>
<dbReference type="PROSITE" id="PS50082">
    <property type="entry name" value="WD_REPEATS_2"/>
    <property type="match status" value="2"/>
</dbReference>
<evidence type="ECO:0000313" key="4">
    <source>
        <dbReference type="EMBL" id="PYI35418.1"/>
    </source>
</evidence>
<feature type="repeat" description="WD" evidence="2">
    <location>
        <begin position="593"/>
        <end position="634"/>
    </location>
</feature>
<name>A0A2V5IFE3_9EURO</name>
<keyword evidence="5" id="KW-1185">Reference proteome</keyword>
<dbReference type="Gene3D" id="2.130.10.10">
    <property type="entry name" value="YVTN repeat-like/Quinoprotein amine dehydrogenase"/>
    <property type="match status" value="2"/>
</dbReference>
<dbReference type="PANTHER" id="PTHR10039:SF17">
    <property type="entry name" value="FUNGAL STAND N-TERMINAL GOODBYE DOMAIN-CONTAINING PROTEIN-RELATED"/>
    <property type="match status" value="1"/>
</dbReference>
<dbReference type="InterPro" id="IPR056884">
    <property type="entry name" value="NPHP3-like_N"/>
</dbReference>
<dbReference type="InterPro" id="IPR001680">
    <property type="entry name" value="WD40_rpt"/>
</dbReference>
<dbReference type="SMART" id="SM00320">
    <property type="entry name" value="WD40"/>
    <property type="match status" value="7"/>
</dbReference>
<organism evidence="4 5">
    <name type="scientific">Aspergillus indologenus CBS 114.80</name>
    <dbReference type="NCBI Taxonomy" id="1450541"/>
    <lineage>
        <taxon>Eukaryota</taxon>
        <taxon>Fungi</taxon>
        <taxon>Dikarya</taxon>
        <taxon>Ascomycota</taxon>
        <taxon>Pezizomycotina</taxon>
        <taxon>Eurotiomycetes</taxon>
        <taxon>Eurotiomycetidae</taxon>
        <taxon>Eurotiales</taxon>
        <taxon>Aspergillaceae</taxon>
        <taxon>Aspergillus</taxon>
        <taxon>Aspergillus subgen. Circumdati</taxon>
    </lineage>
</organism>
<evidence type="ECO:0000256" key="1">
    <source>
        <dbReference type="ARBA" id="ARBA00022737"/>
    </source>
</evidence>
<dbReference type="Proteomes" id="UP000248817">
    <property type="component" value="Unassembled WGS sequence"/>
</dbReference>
<gene>
    <name evidence="4" type="ORF">BP00DRAFT_309561</name>
</gene>
<dbReference type="PANTHER" id="PTHR10039">
    <property type="entry name" value="AMELOGENIN"/>
    <property type="match status" value="1"/>
</dbReference>
<dbReference type="SUPFAM" id="SSF63829">
    <property type="entry name" value="Calcium-dependent phosphotriesterase"/>
    <property type="match status" value="1"/>
</dbReference>
<evidence type="ECO:0000256" key="2">
    <source>
        <dbReference type="PROSITE-ProRule" id="PRU00221"/>
    </source>
</evidence>
<feature type="non-terminal residue" evidence="4">
    <location>
        <position position="1000"/>
    </location>
</feature>
<feature type="repeat" description="WD" evidence="2">
    <location>
        <begin position="676"/>
        <end position="717"/>
    </location>
</feature>
<accession>A0A2V5IFE3</accession>